<gene>
    <name evidence="1" type="primary">F54H12.3_106</name>
    <name evidence="1" type="ORF">TNCV_3298731</name>
</gene>
<comment type="caution">
    <text evidence="1">The sequence shown here is derived from an EMBL/GenBank/DDBJ whole genome shotgun (WGS) entry which is preliminary data.</text>
</comment>
<proteinExistence type="predicted"/>
<accession>A0A8X7B795</accession>
<keyword evidence="2" id="KW-1185">Reference proteome</keyword>
<dbReference type="EMBL" id="BMAU01021359">
    <property type="protein sequence ID" value="GFY22230.1"/>
    <property type="molecule type" value="Genomic_DNA"/>
</dbReference>
<dbReference type="Proteomes" id="UP000887159">
    <property type="component" value="Unassembled WGS sequence"/>
</dbReference>
<name>A0A8X7B795_TRICX</name>
<evidence type="ECO:0000313" key="1">
    <source>
        <dbReference type="EMBL" id="GFY22230.1"/>
    </source>
</evidence>
<dbReference type="PANTHER" id="PTHR46585:SF1">
    <property type="entry name" value="CHROMO DOMAIN-CONTAINING PROTEIN"/>
    <property type="match status" value="1"/>
</dbReference>
<dbReference type="PANTHER" id="PTHR46585">
    <property type="entry name" value="INTEGRASE CORE DOMAIN CONTAINING PROTEIN"/>
    <property type="match status" value="1"/>
</dbReference>
<organism evidence="1 2">
    <name type="scientific">Trichonephila clavipes</name>
    <name type="common">Golden silk orbweaver</name>
    <name type="synonym">Nephila clavipes</name>
    <dbReference type="NCBI Taxonomy" id="2585209"/>
    <lineage>
        <taxon>Eukaryota</taxon>
        <taxon>Metazoa</taxon>
        <taxon>Ecdysozoa</taxon>
        <taxon>Arthropoda</taxon>
        <taxon>Chelicerata</taxon>
        <taxon>Arachnida</taxon>
        <taxon>Araneae</taxon>
        <taxon>Araneomorphae</taxon>
        <taxon>Entelegynae</taxon>
        <taxon>Araneoidea</taxon>
        <taxon>Nephilidae</taxon>
        <taxon>Trichonephila</taxon>
    </lineage>
</organism>
<evidence type="ECO:0000313" key="2">
    <source>
        <dbReference type="Proteomes" id="UP000887159"/>
    </source>
</evidence>
<reference evidence="1" key="1">
    <citation type="submission" date="2020-08" db="EMBL/GenBank/DDBJ databases">
        <title>Multicomponent nature underlies the extraordinary mechanical properties of spider dragline silk.</title>
        <authorList>
            <person name="Kono N."/>
            <person name="Nakamura H."/>
            <person name="Mori M."/>
            <person name="Yoshida Y."/>
            <person name="Ohtoshi R."/>
            <person name="Malay A.D."/>
            <person name="Moran D.A.P."/>
            <person name="Tomita M."/>
            <person name="Numata K."/>
            <person name="Arakawa K."/>
        </authorList>
    </citation>
    <scope>NUCLEOTIDE SEQUENCE</scope>
</reference>
<protein>
    <submittedName>
        <fullName evidence="1">Uncharacterized transposon-derived protein F54H12.3</fullName>
    </submittedName>
</protein>
<dbReference type="AlphaFoldDB" id="A0A8X7B795"/>
<sequence>MTPVEASLKENSDKVYHNLYKEKVKDKPKFQVGDKIRISIHKSTFRRGYQATFTKEIFVISEILKTDPITYKIKDLYDEDVKV</sequence>